<dbReference type="Gene3D" id="3.90.1200.10">
    <property type="match status" value="1"/>
</dbReference>
<proteinExistence type="inferred from homology"/>
<name>A0A087CG24_9BIFI</name>
<dbReference type="PANTHER" id="PTHR21064:SF6">
    <property type="entry name" value="AMINOGLYCOSIDE PHOSPHOTRANSFERASE DOMAIN-CONTAINING PROTEIN"/>
    <property type="match status" value="1"/>
</dbReference>
<organism evidence="3 4">
    <name type="scientific">Bifidobacterium psychraerophilum</name>
    <dbReference type="NCBI Taxonomy" id="218140"/>
    <lineage>
        <taxon>Bacteria</taxon>
        <taxon>Bacillati</taxon>
        <taxon>Actinomycetota</taxon>
        <taxon>Actinomycetes</taxon>
        <taxon>Bifidobacteriales</taxon>
        <taxon>Bifidobacteriaceae</taxon>
        <taxon>Bifidobacterium</taxon>
    </lineage>
</organism>
<dbReference type="InterPro" id="IPR050249">
    <property type="entry name" value="Pseudomonas-type_ThrB"/>
</dbReference>
<dbReference type="PANTHER" id="PTHR21064">
    <property type="entry name" value="AMINOGLYCOSIDE PHOSPHOTRANSFERASE DOMAIN-CONTAINING PROTEIN-RELATED"/>
    <property type="match status" value="1"/>
</dbReference>
<reference evidence="3 4" key="1">
    <citation type="submission" date="2014-03" db="EMBL/GenBank/DDBJ databases">
        <title>Genomics of Bifidobacteria.</title>
        <authorList>
            <person name="Ventura M."/>
            <person name="Milani C."/>
            <person name="Lugli G.A."/>
        </authorList>
    </citation>
    <scope>NUCLEOTIDE SEQUENCE [LARGE SCALE GENOMIC DNA]</scope>
    <source>
        <strain evidence="3 4">LMG 21775</strain>
    </source>
</reference>
<dbReference type="AlphaFoldDB" id="A0A087CG24"/>
<dbReference type="GO" id="GO:0009088">
    <property type="term" value="P:threonine biosynthetic process"/>
    <property type="evidence" value="ECO:0007669"/>
    <property type="project" value="TreeGrafter"/>
</dbReference>
<dbReference type="EMBL" id="JGZI01000009">
    <property type="protein sequence ID" value="KFI82224.1"/>
    <property type="molecule type" value="Genomic_DNA"/>
</dbReference>
<dbReference type="STRING" id="218140.BPSY_1073"/>
<dbReference type="GO" id="GO:0004413">
    <property type="term" value="F:homoserine kinase activity"/>
    <property type="evidence" value="ECO:0007669"/>
    <property type="project" value="TreeGrafter"/>
</dbReference>
<sequence length="379" mass="42383">MSRLHGMVRTRPSAQNRPYRIGVTMSEVMRVLDEPEQSVSLNAFSDLKKGNPAPYWLFRGVCACWGLDTATTTLDLITVSENATFLLRIDGADEGVVRVSQPGYVGGPEAVASEILWLNALHDVDGVNLINPVPTIRGTFVGTVRDGNGVGWTVISTKFVKGTVLEDMDNPAPYYTTIGAWAAKFHEHSRHWKQPRGFKRFNWDISDMVGPSPRWGRWENADLNDDERALCEQALWKAMDVVMKTPRTQQTWGLIHADLRPSNIIKGEDGTLTIIDFDDAGYSWYLYDYASSLSFIEHMPYAPELAKSWVKGYTEVSGAFSGAQLEVMSALSMIRRLQMLGWTTNHREDALPEELATTQASGSVQCARNYLGNSLWLLQ</sequence>
<dbReference type="InterPro" id="IPR002575">
    <property type="entry name" value="Aminoglycoside_PTrfase"/>
</dbReference>
<keyword evidence="4" id="KW-1185">Reference proteome</keyword>
<accession>A0A087CG24</accession>
<evidence type="ECO:0000313" key="4">
    <source>
        <dbReference type="Proteomes" id="UP000029050"/>
    </source>
</evidence>
<protein>
    <submittedName>
        <fullName evidence="3">Phosphotransferase enzyme family protein</fullName>
    </submittedName>
</protein>
<evidence type="ECO:0000313" key="3">
    <source>
        <dbReference type="EMBL" id="KFI82224.1"/>
    </source>
</evidence>
<feature type="domain" description="Aminoglycoside phosphotransferase" evidence="2">
    <location>
        <begin position="81"/>
        <end position="314"/>
    </location>
</feature>
<dbReference type="eggNOG" id="COG2334">
    <property type="taxonomic scope" value="Bacteria"/>
</dbReference>
<dbReference type="InterPro" id="IPR011009">
    <property type="entry name" value="Kinase-like_dom_sf"/>
</dbReference>
<gene>
    <name evidence="3" type="ORF">BPSY_1073</name>
</gene>
<keyword evidence="3" id="KW-0808">Transferase</keyword>
<comment type="caution">
    <text evidence="3">The sequence shown here is derived from an EMBL/GenBank/DDBJ whole genome shotgun (WGS) entry which is preliminary data.</text>
</comment>
<dbReference type="Pfam" id="PF01636">
    <property type="entry name" value="APH"/>
    <property type="match status" value="1"/>
</dbReference>
<comment type="similarity">
    <text evidence="1">Belongs to the pseudomonas-type ThrB family.</text>
</comment>
<dbReference type="SUPFAM" id="SSF56112">
    <property type="entry name" value="Protein kinase-like (PK-like)"/>
    <property type="match status" value="1"/>
</dbReference>
<dbReference type="Proteomes" id="UP000029050">
    <property type="component" value="Unassembled WGS sequence"/>
</dbReference>
<evidence type="ECO:0000259" key="2">
    <source>
        <dbReference type="Pfam" id="PF01636"/>
    </source>
</evidence>
<evidence type="ECO:0000256" key="1">
    <source>
        <dbReference type="ARBA" id="ARBA00038240"/>
    </source>
</evidence>